<dbReference type="EMBL" id="JACAZH010000026">
    <property type="protein sequence ID" value="KAF7341783.1"/>
    <property type="molecule type" value="Genomic_DNA"/>
</dbReference>
<dbReference type="InterPro" id="IPR051764">
    <property type="entry name" value="Avidin/Streptavidin-rel"/>
</dbReference>
<dbReference type="InterPro" id="IPR036896">
    <property type="entry name" value="Avidin-like_sf"/>
</dbReference>
<dbReference type="AlphaFoldDB" id="A0A8H6XID4"/>
<dbReference type="PANTHER" id="PTHR34399:SF6">
    <property type="entry name" value="AVIDIN-LIKE"/>
    <property type="match status" value="1"/>
</dbReference>
<dbReference type="PRINTS" id="PR00709">
    <property type="entry name" value="AVIDIN"/>
</dbReference>
<accession>A0A8H6XID4</accession>
<comment type="caution">
    <text evidence="6">The sequence shown here is derived from an EMBL/GenBank/DDBJ whole genome shotgun (WGS) entry which is preliminary data.</text>
</comment>
<evidence type="ECO:0000313" key="7">
    <source>
        <dbReference type="Proteomes" id="UP000623467"/>
    </source>
</evidence>
<dbReference type="OrthoDB" id="2821340at2759"/>
<dbReference type="Pfam" id="PF01382">
    <property type="entry name" value="Avidin"/>
    <property type="match status" value="1"/>
</dbReference>
<evidence type="ECO:0000313" key="6">
    <source>
        <dbReference type="EMBL" id="KAF7341783.1"/>
    </source>
</evidence>
<evidence type="ECO:0000256" key="2">
    <source>
        <dbReference type="ARBA" id="ARBA00006297"/>
    </source>
</evidence>
<protein>
    <submittedName>
        <fullName evidence="6">Structural origins of high-affinity biotin binding To Streptavidin</fullName>
    </submittedName>
</protein>
<reference evidence="6" key="1">
    <citation type="submission" date="2020-05" db="EMBL/GenBank/DDBJ databases">
        <title>Mycena genomes resolve the evolution of fungal bioluminescence.</title>
        <authorList>
            <person name="Tsai I.J."/>
        </authorList>
    </citation>
    <scope>NUCLEOTIDE SEQUENCE</scope>
    <source>
        <strain evidence="6">160909Yilan</strain>
    </source>
</reference>
<evidence type="ECO:0000256" key="4">
    <source>
        <dbReference type="ARBA" id="ARBA00022729"/>
    </source>
</evidence>
<dbReference type="InterPro" id="IPR005469">
    <property type="entry name" value="Avidin"/>
</dbReference>
<dbReference type="Gene3D" id="2.40.128.30">
    <property type="entry name" value="Avidin-like"/>
    <property type="match status" value="1"/>
</dbReference>
<dbReference type="GO" id="GO:0009374">
    <property type="term" value="F:biotin binding"/>
    <property type="evidence" value="ECO:0007669"/>
    <property type="project" value="InterPro"/>
</dbReference>
<dbReference type="PANTHER" id="PTHR34399">
    <property type="entry name" value="AVIDIN-RELATED"/>
    <property type="match status" value="1"/>
</dbReference>
<comment type="similarity">
    <text evidence="2">Belongs to the avidin/streptavidin family.</text>
</comment>
<dbReference type="PROSITE" id="PS51326">
    <property type="entry name" value="AVIDIN_2"/>
    <property type="match status" value="1"/>
</dbReference>
<evidence type="ECO:0000256" key="1">
    <source>
        <dbReference type="ARBA" id="ARBA00004613"/>
    </source>
</evidence>
<proteinExistence type="inferred from homology"/>
<sequence>MSEQVDKKHKLFGDWYNQLGSHMILCPDGDGGIRGEYYSAVGDAEHLYTLTGRYDAAPPDAPPDGSATPSFLYKGVSVGWVVTWRNSYRNAHSTTTWSGQYFHEGVERILTHWLLTSSTTPEFVWDSTNVGHDTFTRTRPSAEEIARAKALTVGSPHPEDILAKKARS</sequence>
<evidence type="ECO:0000256" key="3">
    <source>
        <dbReference type="ARBA" id="ARBA00022525"/>
    </source>
</evidence>
<keyword evidence="4" id="KW-0732">Signal</keyword>
<gene>
    <name evidence="6" type="ORF">MSAN_02032900</name>
</gene>
<keyword evidence="7" id="KW-1185">Reference proteome</keyword>
<evidence type="ECO:0000256" key="5">
    <source>
        <dbReference type="ARBA" id="ARBA00023267"/>
    </source>
</evidence>
<dbReference type="InterPro" id="IPR005468">
    <property type="entry name" value="Avidin/str"/>
</dbReference>
<dbReference type="Proteomes" id="UP000623467">
    <property type="component" value="Unassembled WGS sequence"/>
</dbReference>
<organism evidence="6 7">
    <name type="scientific">Mycena sanguinolenta</name>
    <dbReference type="NCBI Taxonomy" id="230812"/>
    <lineage>
        <taxon>Eukaryota</taxon>
        <taxon>Fungi</taxon>
        <taxon>Dikarya</taxon>
        <taxon>Basidiomycota</taxon>
        <taxon>Agaricomycotina</taxon>
        <taxon>Agaricomycetes</taxon>
        <taxon>Agaricomycetidae</taxon>
        <taxon>Agaricales</taxon>
        <taxon>Marasmiineae</taxon>
        <taxon>Mycenaceae</taxon>
        <taxon>Mycena</taxon>
    </lineage>
</organism>
<name>A0A8H6XID4_9AGAR</name>
<comment type="subcellular location">
    <subcellularLocation>
        <location evidence="1">Secreted</location>
    </subcellularLocation>
</comment>
<dbReference type="SUPFAM" id="SSF50876">
    <property type="entry name" value="Avidin/streptavidin"/>
    <property type="match status" value="1"/>
</dbReference>
<keyword evidence="5" id="KW-0092">Biotin</keyword>
<dbReference type="GO" id="GO:0005576">
    <property type="term" value="C:extracellular region"/>
    <property type="evidence" value="ECO:0007669"/>
    <property type="project" value="UniProtKB-SubCell"/>
</dbReference>
<keyword evidence="3" id="KW-0964">Secreted</keyword>